<protein>
    <recommendedName>
        <fullName evidence="5">Protein-S-isoprenylcysteine O-methyltransferase</fullName>
        <ecNumber evidence="5">2.1.1.100</ecNumber>
    </recommendedName>
</protein>
<comment type="subcellular location">
    <subcellularLocation>
        <location evidence="5">Endoplasmic reticulum membrane</location>
        <topology evidence="5">Multi-pass membrane protein</topology>
    </subcellularLocation>
    <subcellularLocation>
        <location evidence="1">Membrane</location>
        <topology evidence="1">Multi-pass membrane protein</topology>
    </subcellularLocation>
</comment>
<evidence type="ECO:0000313" key="8">
    <source>
        <dbReference type="Proteomes" id="UP001212997"/>
    </source>
</evidence>
<dbReference type="EMBL" id="JANAWD010000115">
    <property type="protein sequence ID" value="KAJ3486627.1"/>
    <property type="molecule type" value="Genomic_DNA"/>
</dbReference>
<keyword evidence="5" id="KW-0808">Transferase</keyword>
<evidence type="ECO:0000256" key="2">
    <source>
        <dbReference type="ARBA" id="ARBA00022692"/>
    </source>
</evidence>
<evidence type="ECO:0000256" key="1">
    <source>
        <dbReference type="ARBA" id="ARBA00004141"/>
    </source>
</evidence>
<evidence type="ECO:0000256" key="4">
    <source>
        <dbReference type="ARBA" id="ARBA00023136"/>
    </source>
</evidence>
<comment type="similarity">
    <text evidence="5">Belongs to the class VI-like SAM-binding methyltransferase superfamily. Isoprenylcysteine carboxyl methyltransferase family.</text>
</comment>
<keyword evidence="5" id="KW-0949">S-adenosyl-L-methionine</keyword>
<feature type="chain" id="PRO_5042153213" description="Protein-S-isoprenylcysteine O-methyltransferase" evidence="6">
    <location>
        <begin position="22"/>
        <end position="235"/>
    </location>
</feature>
<keyword evidence="5" id="KW-0489">Methyltransferase</keyword>
<keyword evidence="3 5" id="KW-1133">Transmembrane helix</keyword>
<organism evidence="7 8">
    <name type="scientific">Meripilus lineatus</name>
    <dbReference type="NCBI Taxonomy" id="2056292"/>
    <lineage>
        <taxon>Eukaryota</taxon>
        <taxon>Fungi</taxon>
        <taxon>Dikarya</taxon>
        <taxon>Basidiomycota</taxon>
        <taxon>Agaricomycotina</taxon>
        <taxon>Agaricomycetes</taxon>
        <taxon>Polyporales</taxon>
        <taxon>Meripilaceae</taxon>
        <taxon>Meripilus</taxon>
    </lineage>
</organism>
<evidence type="ECO:0000313" key="7">
    <source>
        <dbReference type="EMBL" id="KAJ3486627.1"/>
    </source>
</evidence>
<keyword evidence="6" id="KW-0732">Signal</keyword>
<gene>
    <name evidence="7" type="ORF">NLI96_g4090</name>
</gene>
<dbReference type="GO" id="GO:0032259">
    <property type="term" value="P:methylation"/>
    <property type="evidence" value="ECO:0007669"/>
    <property type="project" value="UniProtKB-KW"/>
</dbReference>
<proteinExistence type="inferred from homology"/>
<comment type="caution">
    <text evidence="5">Lacks conserved residue(s) required for the propagation of feature annotation.</text>
</comment>
<evidence type="ECO:0000256" key="3">
    <source>
        <dbReference type="ARBA" id="ARBA00022989"/>
    </source>
</evidence>
<comment type="catalytic activity">
    <reaction evidence="5">
        <text>[protein]-C-terminal S-[(2E,6E)-farnesyl]-L-cysteine + S-adenosyl-L-methionine = [protein]-C-terminal S-[(2E,6E)-farnesyl]-L-cysteine methyl ester + S-adenosyl-L-homocysteine</text>
        <dbReference type="Rhea" id="RHEA:21672"/>
        <dbReference type="Rhea" id="RHEA-COMP:12125"/>
        <dbReference type="Rhea" id="RHEA-COMP:12126"/>
        <dbReference type="ChEBI" id="CHEBI:57856"/>
        <dbReference type="ChEBI" id="CHEBI:59789"/>
        <dbReference type="ChEBI" id="CHEBI:90510"/>
        <dbReference type="ChEBI" id="CHEBI:90511"/>
        <dbReference type="EC" id="2.1.1.100"/>
    </reaction>
</comment>
<keyword evidence="2 5" id="KW-0812">Transmembrane</keyword>
<feature type="signal peptide" evidence="6">
    <location>
        <begin position="1"/>
        <end position="21"/>
    </location>
</feature>
<accession>A0AAD5V7Q9</accession>
<dbReference type="PANTHER" id="PTHR43847:SF1">
    <property type="entry name" value="BLL3993 PROTEIN"/>
    <property type="match status" value="1"/>
</dbReference>
<dbReference type="AlphaFoldDB" id="A0AAD5V7Q9"/>
<dbReference type="GO" id="GO:0005789">
    <property type="term" value="C:endoplasmic reticulum membrane"/>
    <property type="evidence" value="ECO:0007669"/>
    <property type="project" value="UniProtKB-SubCell"/>
</dbReference>
<dbReference type="InterPro" id="IPR052527">
    <property type="entry name" value="Metal_cation-efflux_comp"/>
</dbReference>
<evidence type="ECO:0000256" key="6">
    <source>
        <dbReference type="SAM" id="SignalP"/>
    </source>
</evidence>
<dbReference type="GO" id="GO:0004671">
    <property type="term" value="F:protein C-terminal S-isoprenylcysteine carboxyl O-methyltransferase activity"/>
    <property type="evidence" value="ECO:0007669"/>
    <property type="project" value="UniProtKB-EC"/>
</dbReference>
<dbReference type="EC" id="2.1.1.100" evidence="5"/>
<feature type="transmembrane region" description="Helical" evidence="5">
    <location>
        <begin position="178"/>
        <end position="199"/>
    </location>
</feature>
<reference evidence="7" key="1">
    <citation type="submission" date="2022-07" db="EMBL/GenBank/DDBJ databases">
        <title>Genome Sequence of Physisporinus lineatus.</title>
        <authorList>
            <person name="Buettner E."/>
        </authorList>
    </citation>
    <scope>NUCLEOTIDE SEQUENCE</scope>
    <source>
        <strain evidence="7">VT162</strain>
    </source>
</reference>
<name>A0AAD5V7Q9_9APHY</name>
<keyword evidence="5" id="KW-0256">Endoplasmic reticulum</keyword>
<evidence type="ECO:0000256" key="5">
    <source>
        <dbReference type="RuleBase" id="RU362022"/>
    </source>
</evidence>
<comment type="caution">
    <text evidence="7">The sequence shown here is derived from an EMBL/GenBank/DDBJ whole genome shotgun (WGS) entry which is preliminary data.</text>
</comment>
<sequence>MSLFKVPFIAAISLWVHKALTSPNPRSEFNKKIVEEHFPTLGFLALRRNVLRFVAMIEIALISIHYSALFRRVVLSWFPGLDGVISQASHLQLSTPFLVGWALVWVAVDLRERCYRELGPFFTINVQQQSGQKLVTSGPYSIVRHPSYTAVGILYVGVSLCQFCDGSLWTTYLRGSAWSGPVVLVWVMLYGVISTVIFLRRMPMEDAMLKEAWPQAWEEWVIRSTPYRMIPSVYW</sequence>
<dbReference type="Pfam" id="PF04140">
    <property type="entry name" value="ICMT"/>
    <property type="match status" value="1"/>
</dbReference>
<feature type="transmembrane region" description="Helical" evidence="5">
    <location>
        <begin position="50"/>
        <end position="70"/>
    </location>
</feature>
<dbReference type="PANTHER" id="PTHR43847">
    <property type="entry name" value="BLL3993 PROTEIN"/>
    <property type="match status" value="1"/>
</dbReference>
<dbReference type="Gene3D" id="1.20.120.1630">
    <property type="match status" value="1"/>
</dbReference>
<keyword evidence="4 5" id="KW-0472">Membrane</keyword>
<keyword evidence="8" id="KW-1185">Reference proteome</keyword>
<dbReference type="Proteomes" id="UP001212997">
    <property type="component" value="Unassembled WGS sequence"/>
</dbReference>
<dbReference type="InterPro" id="IPR007269">
    <property type="entry name" value="ICMT_MeTrfase"/>
</dbReference>
<feature type="transmembrane region" description="Helical" evidence="5">
    <location>
        <begin position="91"/>
        <end position="108"/>
    </location>
</feature>